<proteinExistence type="predicted"/>
<comment type="caution">
    <text evidence="1">The sequence shown here is derived from an EMBL/GenBank/DDBJ whole genome shotgun (WGS) entry which is preliminary data.</text>
</comment>
<dbReference type="Proteomes" id="UP001060085">
    <property type="component" value="Linkage Group LG01"/>
</dbReference>
<name>A0ACC0CG21_CATRO</name>
<evidence type="ECO:0000313" key="2">
    <source>
        <dbReference type="Proteomes" id="UP001060085"/>
    </source>
</evidence>
<gene>
    <name evidence="1" type="ORF">M9H77_05088</name>
</gene>
<evidence type="ECO:0000313" key="1">
    <source>
        <dbReference type="EMBL" id="KAI5683860.1"/>
    </source>
</evidence>
<dbReference type="EMBL" id="CM044701">
    <property type="protein sequence ID" value="KAI5683860.1"/>
    <property type="molecule type" value="Genomic_DNA"/>
</dbReference>
<accession>A0ACC0CG21</accession>
<reference evidence="2" key="1">
    <citation type="journal article" date="2023" name="Nat. Plants">
        <title>Single-cell RNA sequencing provides a high-resolution roadmap for understanding the multicellular compartmentation of specialized metabolism.</title>
        <authorList>
            <person name="Sun S."/>
            <person name="Shen X."/>
            <person name="Li Y."/>
            <person name="Li Y."/>
            <person name="Wang S."/>
            <person name="Li R."/>
            <person name="Zhang H."/>
            <person name="Shen G."/>
            <person name="Guo B."/>
            <person name="Wei J."/>
            <person name="Xu J."/>
            <person name="St-Pierre B."/>
            <person name="Chen S."/>
            <person name="Sun C."/>
        </authorList>
    </citation>
    <scope>NUCLEOTIDE SEQUENCE [LARGE SCALE GENOMIC DNA]</scope>
</reference>
<organism evidence="1 2">
    <name type="scientific">Catharanthus roseus</name>
    <name type="common">Madagascar periwinkle</name>
    <name type="synonym">Vinca rosea</name>
    <dbReference type="NCBI Taxonomy" id="4058"/>
    <lineage>
        <taxon>Eukaryota</taxon>
        <taxon>Viridiplantae</taxon>
        <taxon>Streptophyta</taxon>
        <taxon>Embryophyta</taxon>
        <taxon>Tracheophyta</taxon>
        <taxon>Spermatophyta</taxon>
        <taxon>Magnoliopsida</taxon>
        <taxon>eudicotyledons</taxon>
        <taxon>Gunneridae</taxon>
        <taxon>Pentapetalae</taxon>
        <taxon>asterids</taxon>
        <taxon>lamiids</taxon>
        <taxon>Gentianales</taxon>
        <taxon>Apocynaceae</taxon>
        <taxon>Rauvolfioideae</taxon>
        <taxon>Vinceae</taxon>
        <taxon>Catharanthinae</taxon>
        <taxon>Catharanthus</taxon>
    </lineage>
</organism>
<sequence>MTTKFISKLISHLVANDPEISVSNVIQEVQVLLQMAGTEVKIWKFEHVMSEKIQKRNIEDYIYLAKINLEKWTLLHDGGHRHEVMTTNISEGLNSVLKKARESYL</sequence>
<protein>
    <submittedName>
        <fullName evidence="1">Uncharacterized protein</fullName>
    </submittedName>
</protein>
<keyword evidence="2" id="KW-1185">Reference proteome</keyword>